<dbReference type="InterPro" id="IPR003010">
    <property type="entry name" value="C-N_Hydrolase"/>
</dbReference>
<dbReference type="PROSITE" id="PS50263">
    <property type="entry name" value="CN_HYDROLASE"/>
    <property type="match status" value="1"/>
</dbReference>
<organism evidence="3 4">
    <name type="scientific">Colwellia ponticola</name>
    <dbReference type="NCBI Taxonomy" id="2304625"/>
    <lineage>
        <taxon>Bacteria</taxon>
        <taxon>Pseudomonadati</taxon>
        <taxon>Pseudomonadota</taxon>
        <taxon>Gammaproteobacteria</taxon>
        <taxon>Alteromonadales</taxon>
        <taxon>Colwelliaceae</taxon>
        <taxon>Colwellia</taxon>
    </lineage>
</organism>
<keyword evidence="1 3" id="KW-0378">Hydrolase</keyword>
<sequence length="628" mass="69230">MRVAVCQFATTSNPQENLASCIRMITKAALCQPSLIVLPQYCNTHFAQSPLGHTFFGDEQTHSEQAYYVDHNQAWYDALTLDGSFLKEVAEQAIKNRCYIVVNVTLRRDNVADLVDIKVNSIESKTTASIKSQGDISVTSCLFCPQGKLIHQADKHCLSAQEKQFFTATKNTAQVITTPLGTLGLLSGSDSMNFLAPRALALSGAQLLCNSINSDTLDQSNLHDPARAVENNVFVATANKIGSGQSQIVSNDGRVLAKLNSTEEGVAFTDIDLASSCATAKTDTKKSTEKSADSNIGFNNKFRPDGTHIIKQRRPELYLEADSAPSPNIYQTLTIRHTEQVEAAQPRNSTVHKVPVTANVAIFATYKANEHAIEDVCQYIENNVTDIIQLPELFFVADKTVTNDEHQRERITALSRQFIAQVSAVLRPFQYLCTSLIIDGKHQAVLISKQGVVATQQQLHFCQRYQWTDLGDKLAIIALPLEQGTIRLAMLTADDANIAEIVNVAALATIQVLLVPFDIQEPSEVDYSLLTRAAENRLCIVAASREKNFANEVITDIDSNNIYGKNKVKVQKSTGVIINLTTDPSLLPQWRVPKFNGYINQPLLKLQYGKITKAVIHPIAACTKYQLF</sequence>
<dbReference type="OrthoDB" id="9803803at2"/>
<dbReference type="PANTHER" id="PTHR43674:SF16">
    <property type="entry name" value="CARBON-NITROGEN FAMILY, PUTATIVE (AFU_ORTHOLOGUE AFUA_5G02350)-RELATED"/>
    <property type="match status" value="1"/>
</dbReference>
<feature type="domain" description="CN hydrolase" evidence="2">
    <location>
        <begin position="1"/>
        <end position="273"/>
    </location>
</feature>
<comment type="caution">
    <text evidence="3">The sequence shown here is derived from an EMBL/GenBank/DDBJ whole genome shotgun (WGS) entry which is preliminary data.</text>
</comment>
<keyword evidence="4" id="KW-1185">Reference proteome</keyword>
<dbReference type="CDD" id="cd07197">
    <property type="entry name" value="nitrilase"/>
    <property type="match status" value="1"/>
</dbReference>
<dbReference type="InterPro" id="IPR036526">
    <property type="entry name" value="C-N_Hydrolase_sf"/>
</dbReference>
<evidence type="ECO:0000313" key="4">
    <source>
        <dbReference type="Proteomes" id="UP000307702"/>
    </source>
</evidence>
<reference evidence="3 4" key="1">
    <citation type="submission" date="2019-05" db="EMBL/GenBank/DDBJ databases">
        <title>Colwellia ponticola sp. nov., isolated from seawater.</title>
        <authorList>
            <person name="Yoon J.-H."/>
        </authorList>
    </citation>
    <scope>NUCLEOTIDE SEQUENCE [LARGE SCALE GENOMIC DNA]</scope>
    <source>
        <strain evidence="3 4">OISW-25</strain>
    </source>
</reference>
<dbReference type="AlphaFoldDB" id="A0A8H2JKG2"/>
<gene>
    <name evidence="3" type="ORF">FCS21_11670</name>
</gene>
<accession>A0A8H2JKG2</accession>
<dbReference type="Pfam" id="PF00795">
    <property type="entry name" value="CN_hydrolase"/>
    <property type="match status" value="1"/>
</dbReference>
<dbReference type="Gene3D" id="3.60.110.10">
    <property type="entry name" value="Carbon-nitrogen hydrolase"/>
    <property type="match status" value="2"/>
</dbReference>
<evidence type="ECO:0000313" key="3">
    <source>
        <dbReference type="EMBL" id="TMM44087.1"/>
    </source>
</evidence>
<evidence type="ECO:0000259" key="2">
    <source>
        <dbReference type="PROSITE" id="PS50263"/>
    </source>
</evidence>
<dbReference type="SUPFAM" id="SSF56317">
    <property type="entry name" value="Carbon-nitrogen hydrolase"/>
    <property type="match status" value="2"/>
</dbReference>
<name>A0A8H2JKG2_9GAMM</name>
<dbReference type="Proteomes" id="UP000307702">
    <property type="component" value="Unassembled WGS sequence"/>
</dbReference>
<dbReference type="InterPro" id="IPR050345">
    <property type="entry name" value="Aliph_Amidase/BUP"/>
</dbReference>
<dbReference type="PANTHER" id="PTHR43674">
    <property type="entry name" value="NITRILASE C965.09-RELATED"/>
    <property type="match status" value="1"/>
</dbReference>
<dbReference type="GO" id="GO:0016811">
    <property type="term" value="F:hydrolase activity, acting on carbon-nitrogen (but not peptide) bonds, in linear amides"/>
    <property type="evidence" value="ECO:0007669"/>
    <property type="project" value="TreeGrafter"/>
</dbReference>
<dbReference type="EMBL" id="SZVP01000011">
    <property type="protein sequence ID" value="TMM44087.1"/>
    <property type="molecule type" value="Genomic_DNA"/>
</dbReference>
<evidence type="ECO:0000256" key="1">
    <source>
        <dbReference type="ARBA" id="ARBA00022801"/>
    </source>
</evidence>
<protein>
    <submittedName>
        <fullName evidence="3">Carbon-nitrogen hydrolase</fullName>
    </submittedName>
</protein>
<proteinExistence type="predicted"/>